<dbReference type="PATRIC" id="fig|999411.4.peg.877"/>
<comment type="caution">
    <text evidence="1">The sequence shown here is derived from an EMBL/GenBank/DDBJ whole genome shotgun (WGS) entry which is preliminary data.</text>
</comment>
<accession>N9WFM2</accession>
<dbReference type="RefSeq" id="WP_002597406.1">
    <property type="nucleotide sequence ID" value="NZ_KB850956.1"/>
</dbReference>
<sequence length="70" mass="8348">MNKEKLEKINQYIARVDVLITHLDDIIPIALEDEEYRENELLDDLKYAEKRIAIIKKTKKELMELNAQSF</sequence>
<dbReference type="AlphaFoldDB" id="N9WFM2"/>
<reference evidence="1 2" key="1">
    <citation type="submission" date="2013-01" db="EMBL/GenBank/DDBJ databases">
        <title>The Genome Sequence of Clostridium colicanis 209318.</title>
        <authorList>
            <consortium name="The Broad Institute Genome Sequencing Platform"/>
            <person name="Earl A."/>
            <person name="Ward D."/>
            <person name="Feldgarden M."/>
            <person name="Gevers D."/>
            <person name="Courvalin P."/>
            <person name="Lambert T."/>
            <person name="Walker B."/>
            <person name="Young S.K."/>
            <person name="Zeng Q."/>
            <person name="Gargeya S."/>
            <person name="Fitzgerald M."/>
            <person name="Haas B."/>
            <person name="Abouelleil A."/>
            <person name="Alvarado L."/>
            <person name="Arachchi H.M."/>
            <person name="Berlin A.M."/>
            <person name="Chapman S.B."/>
            <person name="Dewar J."/>
            <person name="Goldberg J."/>
            <person name="Griggs A."/>
            <person name="Gujja S."/>
            <person name="Hansen M."/>
            <person name="Howarth C."/>
            <person name="Imamovic A."/>
            <person name="Larimer J."/>
            <person name="McCowan C."/>
            <person name="Murphy C."/>
            <person name="Neiman D."/>
            <person name="Pearson M."/>
            <person name="Priest M."/>
            <person name="Roberts A."/>
            <person name="Saif S."/>
            <person name="Shea T."/>
            <person name="Sisk P."/>
            <person name="Sykes S."/>
            <person name="Wortman J."/>
            <person name="Nusbaum C."/>
            <person name="Birren B."/>
        </authorList>
    </citation>
    <scope>NUCLEOTIDE SEQUENCE [LARGE SCALE GENOMIC DNA]</scope>
    <source>
        <strain evidence="1 2">209318</strain>
    </source>
</reference>
<evidence type="ECO:0000313" key="2">
    <source>
        <dbReference type="Proteomes" id="UP000013097"/>
    </source>
</evidence>
<proteinExistence type="predicted"/>
<name>N9WFM2_9CLOT</name>
<gene>
    <name evidence="1" type="ORF">HMPREF1092_00904</name>
</gene>
<keyword evidence="2" id="KW-1185">Reference proteome</keyword>
<dbReference type="Proteomes" id="UP000013097">
    <property type="component" value="Unassembled WGS sequence"/>
</dbReference>
<dbReference type="HOGENOM" id="CLU_2768500_0_0_9"/>
<evidence type="ECO:0000313" key="1">
    <source>
        <dbReference type="EMBL" id="ENZ01670.1"/>
    </source>
</evidence>
<dbReference type="EMBL" id="AGYT01000008">
    <property type="protein sequence ID" value="ENZ01670.1"/>
    <property type="molecule type" value="Genomic_DNA"/>
</dbReference>
<organism evidence="1 2">
    <name type="scientific">Clostridium thermobutyricum</name>
    <dbReference type="NCBI Taxonomy" id="29372"/>
    <lineage>
        <taxon>Bacteria</taxon>
        <taxon>Bacillati</taxon>
        <taxon>Bacillota</taxon>
        <taxon>Clostridia</taxon>
        <taxon>Eubacteriales</taxon>
        <taxon>Clostridiaceae</taxon>
        <taxon>Clostridium</taxon>
    </lineage>
</organism>
<protein>
    <submittedName>
        <fullName evidence="1">Uncharacterized protein</fullName>
    </submittedName>
</protein>